<reference evidence="22" key="1">
    <citation type="submission" date="2023-01" db="EMBL/GenBank/DDBJ databases">
        <title>Genome assembly of the deep-sea coral Lophelia pertusa.</title>
        <authorList>
            <person name="Herrera S."/>
            <person name="Cordes E."/>
        </authorList>
    </citation>
    <scope>NUCLEOTIDE SEQUENCE</scope>
    <source>
        <strain evidence="22">USNM1676648</strain>
        <tissue evidence="22">Polyp</tissue>
    </source>
</reference>
<keyword evidence="12 20" id="KW-0067">ATP-binding</keyword>
<evidence type="ECO:0000256" key="8">
    <source>
        <dbReference type="ARBA" id="ARBA00022759"/>
    </source>
</evidence>
<name>A0A9X0DAR0_9CNID</name>
<keyword evidence="8" id="KW-0255">Endonuclease</keyword>
<dbReference type="Proteomes" id="UP001163046">
    <property type="component" value="Unassembled WGS sequence"/>
</dbReference>
<keyword evidence="7 20" id="KW-0547">Nucleotide-binding</keyword>
<comment type="catalytic activity">
    <reaction evidence="19 20">
        <text>ATP + H2O = ADP + phosphate + H(+)</text>
        <dbReference type="Rhea" id="RHEA:13065"/>
        <dbReference type="ChEBI" id="CHEBI:15377"/>
        <dbReference type="ChEBI" id="CHEBI:15378"/>
        <dbReference type="ChEBI" id="CHEBI:30616"/>
        <dbReference type="ChEBI" id="CHEBI:43474"/>
        <dbReference type="ChEBI" id="CHEBI:456216"/>
        <dbReference type="EC" id="3.6.4.12"/>
    </reaction>
</comment>
<comment type="caution">
    <text evidence="22">The sequence shown here is derived from an EMBL/GenBank/DDBJ whole genome shotgun (WGS) entry which is preliminary data.</text>
</comment>
<dbReference type="InterPro" id="IPR045055">
    <property type="entry name" value="DNA2/NAM7-like"/>
</dbReference>
<dbReference type="EC" id="3.1.-.-" evidence="20"/>
<evidence type="ECO:0000256" key="20">
    <source>
        <dbReference type="RuleBase" id="RU367041"/>
    </source>
</evidence>
<dbReference type="GO" id="GO:0005524">
    <property type="term" value="F:ATP binding"/>
    <property type="evidence" value="ECO:0007669"/>
    <property type="project" value="UniProtKB-UniRule"/>
</dbReference>
<dbReference type="SUPFAM" id="SSF52540">
    <property type="entry name" value="P-loop containing nucleoside triphosphate hydrolases"/>
    <property type="match status" value="1"/>
</dbReference>
<dbReference type="CDD" id="cd18808">
    <property type="entry name" value="SF1_C_Upf1"/>
    <property type="match status" value="1"/>
</dbReference>
<keyword evidence="3 20" id="KW-0004">4Fe-4S</keyword>
<dbReference type="GO" id="GO:0051539">
    <property type="term" value="F:4 iron, 4 sulfur cluster binding"/>
    <property type="evidence" value="ECO:0007669"/>
    <property type="project" value="UniProtKB-UniRule"/>
</dbReference>
<keyword evidence="23" id="KW-1185">Reference proteome</keyword>
<evidence type="ECO:0000256" key="15">
    <source>
        <dbReference type="ARBA" id="ARBA00023125"/>
    </source>
</evidence>
<dbReference type="GO" id="GO:0005737">
    <property type="term" value="C:cytoplasm"/>
    <property type="evidence" value="ECO:0007669"/>
    <property type="project" value="TreeGrafter"/>
</dbReference>
<evidence type="ECO:0000256" key="3">
    <source>
        <dbReference type="ARBA" id="ARBA00022485"/>
    </source>
</evidence>
<keyword evidence="4 20" id="KW-0235">DNA replication</keyword>
<evidence type="ECO:0000256" key="12">
    <source>
        <dbReference type="ARBA" id="ARBA00022840"/>
    </source>
</evidence>
<comment type="similarity">
    <text evidence="2 20">Belongs to the DNA2/NAM7 helicase family.</text>
</comment>
<dbReference type="InterPro" id="IPR047187">
    <property type="entry name" value="SF1_C_Upf1"/>
</dbReference>
<keyword evidence="10 20" id="KW-0378">Hydrolase</keyword>
<sequence>MDFLRLGQVHKILPEYSPTAFKGLQQTCSCLHLSWVIIISCRLGAECRSKTSWSCPNTLIYEHRLKCGTQGVARAVLELPNWDELASYVKEIATDVADNWLLDALVPSRPVVFLDTDGVPAPETRSEHLVSNETEALLVHQLACALLKAGLPPSSLGIISPYRHQLKLITQIFHRDANSKQNEIEINTVDKYQGRDKACIIVSLVRSNENSNVGDLLRDWRRVNVAVTRAKQKLILIGSLVTLKGSLLLQETIRLVGEKRLGTSSSFRCA</sequence>
<gene>
    <name evidence="22" type="primary">DNA2_1</name>
    <name evidence="22" type="ORF">OS493_020201</name>
</gene>
<evidence type="ECO:0000256" key="19">
    <source>
        <dbReference type="ARBA" id="ARBA00047995"/>
    </source>
</evidence>
<dbReference type="EC" id="3.6.4.12" evidence="20"/>
<dbReference type="GO" id="GO:0005634">
    <property type="term" value="C:nucleus"/>
    <property type="evidence" value="ECO:0007669"/>
    <property type="project" value="UniProtKB-SubCell"/>
</dbReference>
<evidence type="ECO:0000313" key="23">
    <source>
        <dbReference type="Proteomes" id="UP001163046"/>
    </source>
</evidence>
<keyword evidence="16 20" id="KW-0234">DNA repair</keyword>
<comment type="function">
    <text evidence="20">Key enzyme involved in DNA replication and DNA repair. Involved in Okazaki fragments processing by cleaving long flaps that escape FEN1: flaps that are longer than 27 nucleotides are coated by replication protein A complex (RPA), leading to recruit DNA2 which cleaves the flap until it is too short to bind RPA and becomes a substrate for FEN1. Also involved in 5'-end resection of DNA during double-strand break (DSB) repair by mediating the cleavage of 5'-ssDNA.</text>
</comment>
<evidence type="ECO:0000256" key="5">
    <source>
        <dbReference type="ARBA" id="ARBA00022722"/>
    </source>
</evidence>
<keyword evidence="13 20" id="KW-0408">Iron</keyword>
<dbReference type="EMBL" id="MU825408">
    <property type="protein sequence ID" value="KAJ7391169.1"/>
    <property type="molecule type" value="Genomic_DNA"/>
</dbReference>
<dbReference type="InterPro" id="IPR041679">
    <property type="entry name" value="DNA2/NAM7-like_C"/>
</dbReference>
<evidence type="ECO:0000256" key="10">
    <source>
        <dbReference type="ARBA" id="ARBA00022801"/>
    </source>
</evidence>
<keyword evidence="18 20" id="KW-0511">Multifunctional enzyme</keyword>
<proteinExistence type="inferred from homology"/>
<evidence type="ECO:0000256" key="14">
    <source>
        <dbReference type="ARBA" id="ARBA00023014"/>
    </source>
</evidence>
<dbReference type="GO" id="GO:0017108">
    <property type="term" value="F:5'-flap endonuclease activity"/>
    <property type="evidence" value="ECO:0007669"/>
    <property type="project" value="UniProtKB-UniRule"/>
</dbReference>
<evidence type="ECO:0000256" key="1">
    <source>
        <dbReference type="ARBA" id="ARBA00001966"/>
    </source>
</evidence>
<keyword evidence="20" id="KW-0158">Chromosome</keyword>
<keyword evidence="5 20" id="KW-0540">Nuclease</keyword>
<comment type="subcellular location">
    <subcellularLocation>
        <location evidence="20">Nucleus</location>
    </subcellularLocation>
    <subcellularLocation>
        <location evidence="20">Chromosome</location>
    </subcellularLocation>
</comment>
<evidence type="ECO:0000256" key="7">
    <source>
        <dbReference type="ARBA" id="ARBA00022741"/>
    </source>
</evidence>
<evidence type="ECO:0000313" key="22">
    <source>
        <dbReference type="EMBL" id="KAJ7391169.1"/>
    </source>
</evidence>
<dbReference type="GO" id="GO:0005694">
    <property type="term" value="C:chromosome"/>
    <property type="evidence" value="ECO:0007669"/>
    <property type="project" value="UniProtKB-SubCell"/>
</dbReference>
<dbReference type="PANTHER" id="PTHR10887">
    <property type="entry name" value="DNA2/NAM7 HELICASE FAMILY"/>
    <property type="match status" value="1"/>
</dbReference>
<dbReference type="GO" id="GO:0046872">
    <property type="term" value="F:metal ion binding"/>
    <property type="evidence" value="ECO:0007669"/>
    <property type="project" value="UniProtKB-UniRule"/>
</dbReference>
<dbReference type="FunFam" id="3.40.50.300:FF:000789">
    <property type="entry name" value="DNA replication ATP-dependent helicase/nuclease DNA2"/>
    <property type="match status" value="1"/>
</dbReference>
<evidence type="ECO:0000256" key="13">
    <source>
        <dbReference type="ARBA" id="ARBA00023004"/>
    </source>
</evidence>
<dbReference type="GO" id="GO:0017116">
    <property type="term" value="F:single-stranded DNA helicase activity"/>
    <property type="evidence" value="ECO:0007669"/>
    <property type="project" value="UniProtKB-UniRule"/>
</dbReference>
<dbReference type="AlphaFoldDB" id="A0A9X0DAR0"/>
<evidence type="ECO:0000259" key="21">
    <source>
        <dbReference type="Pfam" id="PF13087"/>
    </source>
</evidence>
<feature type="domain" description="DNA2/NAM7 helicase-like C-terminal" evidence="21">
    <location>
        <begin position="55"/>
        <end position="239"/>
    </location>
</feature>
<comment type="cofactor">
    <cofactor evidence="1">
        <name>[4Fe-4S] cluster</name>
        <dbReference type="ChEBI" id="CHEBI:49883"/>
    </cofactor>
</comment>
<dbReference type="Pfam" id="PF13087">
    <property type="entry name" value="AAA_12"/>
    <property type="match status" value="1"/>
</dbReference>
<evidence type="ECO:0000256" key="2">
    <source>
        <dbReference type="ARBA" id="ARBA00007913"/>
    </source>
</evidence>
<keyword evidence="6 20" id="KW-0479">Metal-binding</keyword>
<dbReference type="GO" id="GO:0033567">
    <property type="term" value="P:DNA replication, Okazaki fragment processing"/>
    <property type="evidence" value="ECO:0007669"/>
    <property type="project" value="UniProtKB-UniRule"/>
</dbReference>
<evidence type="ECO:0000256" key="4">
    <source>
        <dbReference type="ARBA" id="ARBA00022705"/>
    </source>
</evidence>
<keyword evidence="14 20" id="KW-0411">Iron-sulfur</keyword>
<accession>A0A9X0DAR0</accession>
<evidence type="ECO:0000256" key="11">
    <source>
        <dbReference type="ARBA" id="ARBA00022806"/>
    </source>
</evidence>
<keyword evidence="15 20" id="KW-0238">DNA-binding</keyword>
<dbReference type="GO" id="GO:0071932">
    <property type="term" value="P:replication fork reversal"/>
    <property type="evidence" value="ECO:0007669"/>
    <property type="project" value="TreeGrafter"/>
</dbReference>
<dbReference type="PANTHER" id="PTHR10887:SF433">
    <property type="entry name" value="DNA REPLICATION ATP-DEPENDENT HELICASE_NUCLEASE DNA2"/>
    <property type="match status" value="1"/>
</dbReference>
<dbReference type="InterPro" id="IPR027417">
    <property type="entry name" value="P-loop_NTPase"/>
</dbReference>
<dbReference type="OrthoDB" id="306218at2759"/>
<evidence type="ECO:0000256" key="18">
    <source>
        <dbReference type="ARBA" id="ARBA00023268"/>
    </source>
</evidence>
<dbReference type="GO" id="GO:0006281">
    <property type="term" value="P:DNA repair"/>
    <property type="evidence" value="ECO:0007669"/>
    <property type="project" value="UniProtKB-KW"/>
</dbReference>
<evidence type="ECO:0000256" key="9">
    <source>
        <dbReference type="ARBA" id="ARBA00022763"/>
    </source>
</evidence>
<keyword evidence="17 20" id="KW-0539">Nucleus</keyword>
<organism evidence="22 23">
    <name type="scientific">Desmophyllum pertusum</name>
    <dbReference type="NCBI Taxonomy" id="174260"/>
    <lineage>
        <taxon>Eukaryota</taxon>
        <taxon>Metazoa</taxon>
        <taxon>Cnidaria</taxon>
        <taxon>Anthozoa</taxon>
        <taxon>Hexacorallia</taxon>
        <taxon>Scleractinia</taxon>
        <taxon>Caryophylliina</taxon>
        <taxon>Caryophylliidae</taxon>
        <taxon>Desmophyllum</taxon>
    </lineage>
</organism>
<keyword evidence="11 20" id="KW-0347">Helicase</keyword>
<protein>
    <recommendedName>
        <fullName evidence="20">DNA replication ATP-dependent helicase/nuclease</fullName>
        <ecNumber evidence="20">3.1.-.-</ecNumber>
        <ecNumber evidence="20">3.6.4.12</ecNumber>
    </recommendedName>
</protein>
<keyword evidence="9 20" id="KW-0227">DNA damage</keyword>
<dbReference type="Gene3D" id="3.40.50.300">
    <property type="entry name" value="P-loop containing nucleotide triphosphate hydrolases"/>
    <property type="match status" value="1"/>
</dbReference>
<dbReference type="GO" id="GO:0003677">
    <property type="term" value="F:DNA binding"/>
    <property type="evidence" value="ECO:0007669"/>
    <property type="project" value="UniProtKB-UniRule"/>
</dbReference>
<evidence type="ECO:0000256" key="16">
    <source>
        <dbReference type="ARBA" id="ARBA00023204"/>
    </source>
</evidence>
<evidence type="ECO:0000256" key="17">
    <source>
        <dbReference type="ARBA" id="ARBA00023242"/>
    </source>
</evidence>
<evidence type="ECO:0000256" key="6">
    <source>
        <dbReference type="ARBA" id="ARBA00022723"/>
    </source>
</evidence>